<proteinExistence type="predicted"/>
<evidence type="ECO:0000256" key="3">
    <source>
        <dbReference type="ARBA" id="ARBA00022679"/>
    </source>
</evidence>
<dbReference type="Gene3D" id="3.30.70.890">
    <property type="entry name" value="GHMP kinase, C-terminal domain"/>
    <property type="match status" value="1"/>
</dbReference>
<evidence type="ECO:0000256" key="8">
    <source>
        <dbReference type="ARBA" id="ARBA00023098"/>
    </source>
</evidence>
<organism evidence="11 12">
    <name type="scientific">Salinisphaera dokdonensis CL-ES53</name>
    <dbReference type="NCBI Taxonomy" id="1304272"/>
    <lineage>
        <taxon>Bacteria</taxon>
        <taxon>Pseudomonadati</taxon>
        <taxon>Pseudomonadota</taxon>
        <taxon>Gammaproteobacteria</taxon>
        <taxon>Salinisphaerales</taxon>
        <taxon>Salinisphaeraceae</taxon>
        <taxon>Salinisphaera</taxon>
    </lineage>
</organism>
<dbReference type="Gene3D" id="3.30.230.10">
    <property type="match status" value="1"/>
</dbReference>
<dbReference type="InterPro" id="IPR014721">
    <property type="entry name" value="Ribsml_uS5_D2-typ_fold_subgr"/>
</dbReference>
<evidence type="ECO:0000256" key="1">
    <source>
        <dbReference type="ARBA" id="ARBA00022490"/>
    </source>
</evidence>
<evidence type="ECO:0000259" key="10">
    <source>
        <dbReference type="Pfam" id="PF00288"/>
    </source>
</evidence>
<evidence type="ECO:0000256" key="6">
    <source>
        <dbReference type="ARBA" id="ARBA00022840"/>
    </source>
</evidence>
<gene>
    <name evidence="11" type="ORF">SADO_04425</name>
</gene>
<keyword evidence="2" id="KW-0444">Lipid biosynthesis</keyword>
<keyword evidence="1" id="KW-0963">Cytoplasm</keyword>
<dbReference type="PANTHER" id="PTHR43290">
    <property type="entry name" value="MEVALONATE KINASE"/>
    <property type="match status" value="1"/>
</dbReference>
<protein>
    <submittedName>
        <fullName evidence="11">Phosphomevalonate kinase</fullName>
    </submittedName>
</protein>
<keyword evidence="12" id="KW-1185">Reference proteome</keyword>
<dbReference type="InterPro" id="IPR020568">
    <property type="entry name" value="Ribosomal_Su5_D2-typ_SF"/>
</dbReference>
<keyword evidence="6" id="KW-0067">ATP-binding</keyword>
<dbReference type="InterPro" id="IPR006205">
    <property type="entry name" value="Mev_gal_kin"/>
</dbReference>
<keyword evidence="3" id="KW-0808">Transferase</keyword>
<evidence type="ECO:0000313" key="11">
    <source>
        <dbReference type="EMBL" id="MES1928474.1"/>
    </source>
</evidence>
<evidence type="ECO:0000256" key="4">
    <source>
        <dbReference type="ARBA" id="ARBA00022741"/>
    </source>
</evidence>
<name>A0ABV2AXU0_9GAMM</name>
<sequence>MTTAVEASAPGKLFLIGEYAVLDGAPALLTAVDRRVHVRVESARDGRWSLTAPNLGIDALDLGAVASERPVFAADIEHKLAVFDAVRQEAETASGAPLDATHVMIDSADFARDGHKLGLGSSAAVAAALYAALTHAAGLSLTRPALAEGAIRAHRRAQNGAGSGGDVATAVYGGLISYTRDTDPVALKWPRDLVALAVITGTGASTPDLVGRVRDYAAREPDTHARDIARLAELAETAARALAETSDFLDLAAAYFAALCRLDDHAQAGIVCTQHHALADLVANAGGVFKTSGAGGGDVGLVFVARGPNEQAVRQALAATDAQIVDLSFGAAGVRIDNAGTMAATQVR</sequence>
<keyword evidence="7" id="KW-0460">Magnesium</keyword>
<dbReference type="GO" id="GO:0016301">
    <property type="term" value="F:kinase activity"/>
    <property type="evidence" value="ECO:0007669"/>
    <property type="project" value="UniProtKB-KW"/>
</dbReference>
<dbReference type="PRINTS" id="PR00959">
    <property type="entry name" value="MEVGALKINASE"/>
</dbReference>
<reference evidence="11 12" key="1">
    <citation type="submission" date="2013-03" db="EMBL/GenBank/DDBJ databases">
        <title>Salinisphaera dokdonensis CL-ES53 Genome Sequencing.</title>
        <authorList>
            <person name="Li C."/>
            <person name="Lai Q."/>
            <person name="Shao Z."/>
        </authorList>
    </citation>
    <scope>NUCLEOTIDE SEQUENCE [LARGE SCALE GENOMIC DNA]</scope>
    <source>
        <strain evidence="11 12">CL-ES53</strain>
    </source>
</reference>
<dbReference type="SUPFAM" id="SSF55060">
    <property type="entry name" value="GHMP Kinase, C-terminal domain"/>
    <property type="match status" value="1"/>
</dbReference>
<dbReference type="PANTHER" id="PTHR43290:SF2">
    <property type="entry name" value="MEVALONATE KINASE"/>
    <property type="match status" value="1"/>
</dbReference>
<dbReference type="Proteomes" id="UP001460888">
    <property type="component" value="Unassembled WGS sequence"/>
</dbReference>
<dbReference type="InterPro" id="IPR006204">
    <property type="entry name" value="GHMP_kinase_N_dom"/>
</dbReference>
<dbReference type="SUPFAM" id="SSF54211">
    <property type="entry name" value="Ribosomal protein S5 domain 2-like"/>
    <property type="match status" value="1"/>
</dbReference>
<evidence type="ECO:0000256" key="5">
    <source>
        <dbReference type="ARBA" id="ARBA00022777"/>
    </source>
</evidence>
<comment type="pathway">
    <text evidence="9">Isoprenoid biosynthesis; isopentenyl diphosphate biosynthesis via mevalonate pathway; isopentenyl diphosphate from (R)-mevalonate: step 1/3.</text>
</comment>
<keyword evidence="5 11" id="KW-0418">Kinase</keyword>
<comment type="caution">
    <text evidence="11">The sequence shown here is derived from an EMBL/GenBank/DDBJ whole genome shotgun (WGS) entry which is preliminary data.</text>
</comment>
<dbReference type="Pfam" id="PF00288">
    <property type="entry name" value="GHMP_kinases_N"/>
    <property type="match status" value="1"/>
</dbReference>
<evidence type="ECO:0000313" key="12">
    <source>
        <dbReference type="Proteomes" id="UP001460888"/>
    </source>
</evidence>
<keyword evidence="8" id="KW-0443">Lipid metabolism</keyword>
<evidence type="ECO:0000256" key="9">
    <source>
        <dbReference type="ARBA" id="ARBA00029438"/>
    </source>
</evidence>
<keyword evidence="4" id="KW-0547">Nucleotide-binding</keyword>
<evidence type="ECO:0000256" key="2">
    <source>
        <dbReference type="ARBA" id="ARBA00022516"/>
    </source>
</evidence>
<dbReference type="InterPro" id="IPR036554">
    <property type="entry name" value="GHMP_kinase_C_sf"/>
</dbReference>
<feature type="domain" description="GHMP kinase N-terminal" evidence="10">
    <location>
        <begin position="116"/>
        <end position="174"/>
    </location>
</feature>
<dbReference type="RefSeq" id="WP_353109569.1">
    <property type="nucleotide sequence ID" value="NZ_APND01000001.1"/>
</dbReference>
<accession>A0ABV2AXU0</accession>
<evidence type="ECO:0000256" key="7">
    <source>
        <dbReference type="ARBA" id="ARBA00022842"/>
    </source>
</evidence>
<dbReference type="EMBL" id="APND01000001">
    <property type="protein sequence ID" value="MES1928474.1"/>
    <property type="molecule type" value="Genomic_DNA"/>
</dbReference>